<dbReference type="Gene3D" id="3.40.50.880">
    <property type="match status" value="1"/>
</dbReference>
<evidence type="ECO:0000313" key="1">
    <source>
        <dbReference type="EMBL" id="GIN55990.1"/>
    </source>
</evidence>
<comment type="caution">
    <text evidence="1">The sequence shown here is derived from an EMBL/GenBank/DDBJ whole genome shotgun (WGS) entry which is preliminary data.</text>
</comment>
<dbReference type="RefSeq" id="WP_212965081.1">
    <property type="nucleotide sequence ID" value="NZ_BORB01000002.1"/>
</dbReference>
<organism evidence="1 2">
    <name type="scientific">Lederbergia ruris</name>
    <dbReference type="NCBI Taxonomy" id="217495"/>
    <lineage>
        <taxon>Bacteria</taxon>
        <taxon>Bacillati</taxon>
        <taxon>Bacillota</taxon>
        <taxon>Bacilli</taxon>
        <taxon>Bacillales</taxon>
        <taxon>Bacillaceae</taxon>
        <taxon>Lederbergia</taxon>
    </lineage>
</organism>
<dbReference type="InterPro" id="IPR053161">
    <property type="entry name" value="Ulvan_degrading_GH"/>
</dbReference>
<accession>A0ABQ4KDE4</accession>
<dbReference type="EMBL" id="BORB01000002">
    <property type="protein sequence ID" value="GIN55990.1"/>
    <property type="molecule type" value="Genomic_DNA"/>
</dbReference>
<dbReference type="CDD" id="cd03143">
    <property type="entry name" value="A4_beta-galactosidase_middle_domain"/>
    <property type="match status" value="1"/>
</dbReference>
<name>A0ABQ4KDE4_9BACI</name>
<dbReference type="Proteomes" id="UP000679950">
    <property type="component" value="Unassembled WGS sequence"/>
</dbReference>
<dbReference type="Gene3D" id="2.60.120.260">
    <property type="entry name" value="Galactose-binding domain-like"/>
    <property type="match status" value="1"/>
</dbReference>
<evidence type="ECO:0008006" key="3">
    <source>
        <dbReference type="Google" id="ProtNLM"/>
    </source>
</evidence>
<protein>
    <recommendedName>
        <fullName evidence="3">Alpha-L-rhamnosidase-like protein</fullName>
    </recommendedName>
</protein>
<reference evidence="1 2" key="1">
    <citation type="submission" date="2021-03" db="EMBL/GenBank/DDBJ databases">
        <title>Antimicrobial resistance genes in bacteria isolated from Japanese honey, and their potential for conferring macrolide and lincosamide resistance in the American foulbrood pathogen Paenibacillus larvae.</title>
        <authorList>
            <person name="Okamoto M."/>
            <person name="Kumagai M."/>
            <person name="Kanamori H."/>
            <person name="Takamatsu D."/>
        </authorList>
    </citation>
    <scope>NUCLEOTIDE SEQUENCE [LARGE SCALE GENOMIC DNA]</scope>
    <source>
        <strain evidence="1 2">J8TS2</strain>
    </source>
</reference>
<dbReference type="InterPro" id="IPR029062">
    <property type="entry name" value="Class_I_gatase-like"/>
</dbReference>
<dbReference type="Pfam" id="PF17132">
    <property type="entry name" value="Glyco_hydro_106"/>
    <property type="match status" value="1"/>
</dbReference>
<keyword evidence="2" id="KW-1185">Reference proteome</keyword>
<gene>
    <name evidence="1" type="ORF">J8TS2_03090</name>
</gene>
<evidence type="ECO:0000313" key="2">
    <source>
        <dbReference type="Proteomes" id="UP000679950"/>
    </source>
</evidence>
<sequence>MFDLKTFQNPDAKYGIHPFWFWNGEMSEKEIERQIKEMADKRVTGFFLCARQGMTVPYLSDEWFQEVEYAVEIAAKYHMEVWLYDEYPYPSGMAGGEVTLEHPDAKQSILHHSVEKIEGGKIVQIELSWGKVLFAKAVPIDPQTKAPIWNDAIDVKEYIGNIQVDPVYQKTGLTAYNQKRFFTYNPKKMLNWTAPDGEWEIHCFLEGEINDFKYYGTFVDPCHTEAMTTFIQTTHERYAQKLKKHFGKTIKGMFTDEIHLLGRYPWSPRFVSFIQEKYGYDIREYLHLLLYQDGDLAPKIRYHYFQANHLLFREAYHKQVHDWCEQYGLEYVAEVPSVRMAGQTYSHVPGGDSAHEKLGRPLDWILKRYFYSLRANPKMISSLSNQLGRDRALIESFHSVGWSMTLQDAKWMIDRLAAFGVNFFNFHAFFYTLDAMVKHDAPPSQFLQNPYWQHYRMLGDYTARMSYLMSEGTPVRPIAVLDPTTSLWTHMGNPFSSFAYTGKDEAEKEKLEQLKQHWADLCFQLTTHYEDYDHLDPELLERAEISDGQMTIGKAKYSILIIPPITNLETDAWQKIKQFIEAGGTVIANGLLPYEKIDEEEGIFAEIKMTFGLASEAKIDFWEGEQQDLLTYYTKGKKNAFFIPCTVGQPLQERMQALFKIVDQYLQGGIQFKVDDDAKSFLLQQRRFDDGAEVVFISNQEGDTHQAELFIKRNDIEISKLNLETGLEELLHATWSEDGWKLGLEFAPYQSYLIQIKENQVEMVDSFTADEPAVLDINTADNWDMKPLQENMLRLAEFNLELLTHGEATCTVQAKTFIDQCEDLANKHTLPVQFRQTFGTPMKVKMAYPIDVCYQTAFKVERLPSHCLLVMDCQAVQGELEISINGSIVGQDRFHQKFVYDHNNVVCDIQSLIKQGENTVEIKGKIHHDWEGVVDPLYLMGDFGVDFSNNLQPVLTDLPKNAPTIVGPYKGLPYYAGAVRFQRKVQIDRLPETANFTLRFSEFEYFHECAEVMVNGHSLGVKAWSPYKWEGKTSILSEGENIVEVKVTNTLIGLLEGKYFDDDSHTLKDVRKIEKEDLHRKGRESIEQK</sequence>
<dbReference type="PANTHER" id="PTHR36848:SF2">
    <property type="entry name" value="SECRETED PROTEIN"/>
    <property type="match status" value="1"/>
</dbReference>
<dbReference type="PANTHER" id="PTHR36848">
    <property type="entry name" value="DNA-BINDING PROTEIN (PUTATIVE SECRETED PROTEIN)-RELATED"/>
    <property type="match status" value="1"/>
</dbReference>
<proteinExistence type="predicted"/>